<accession>A0A6G7LS78</accession>
<gene>
    <name evidence="2" type="ORF">GII14_11285</name>
</gene>
<dbReference type="EMBL" id="CP045857">
    <property type="protein sequence ID" value="QIJ04673.1"/>
    <property type="molecule type" value="Genomic_DNA"/>
</dbReference>
<reference evidence="2 3" key="1">
    <citation type="submission" date="2019-11" db="EMBL/GenBank/DDBJ databases">
        <title>Complete Genome Sequence of Shewanella chilikensis Strain DC57, Isolated from Corroded Seal Rings at a floating production facility in Australia.</title>
        <authorList>
            <person name="Salgar-Chaparro S.J."/>
            <person name="Castillo-Villamizar G.A."/>
            <person name="Poehlein A."/>
            <person name="Daniel R."/>
            <person name="Machuca L."/>
        </authorList>
    </citation>
    <scope>NUCLEOTIDE SEQUENCE [LARGE SCALE GENOMIC DNA]</scope>
    <source>
        <strain evidence="2 3">DC57</strain>
    </source>
</reference>
<evidence type="ECO:0000256" key="1">
    <source>
        <dbReference type="SAM" id="SignalP"/>
    </source>
</evidence>
<dbReference type="AlphaFoldDB" id="A0A6G7LS78"/>
<protein>
    <recommendedName>
        <fullName evidence="4">Lipoprotein</fullName>
    </recommendedName>
</protein>
<dbReference type="RefSeq" id="WP_165565066.1">
    <property type="nucleotide sequence ID" value="NZ_CP045857.1"/>
</dbReference>
<proteinExistence type="predicted"/>
<dbReference type="KEGG" id="schk:GII14_11285"/>
<organism evidence="2 3">
    <name type="scientific">Shewanella chilikensis</name>
    <dbReference type="NCBI Taxonomy" id="558541"/>
    <lineage>
        <taxon>Bacteria</taxon>
        <taxon>Pseudomonadati</taxon>
        <taxon>Pseudomonadota</taxon>
        <taxon>Gammaproteobacteria</taxon>
        <taxon>Alteromonadales</taxon>
        <taxon>Shewanellaceae</taxon>
        <taxon>Shewanella</taxon>
    </lineage>
</organism>
<feature type="signal peptide" evidence="1">
    <location>
        <begin position="1"/>
        <end position="25"/>
    </location>
</feature>
<name>A0A6G7LS78_9GAMM</name>
<keyword evidence="1" id="KW-0732">Signal</keyword>
<evidence type="ECO:0000313" key="3">
    <source>
        <dbReference type="Proteomes" id="UP000502117"/>
    </source>
</evidence>
<feature type="chain" id="PRO_5026191760" description="Lipoprotein" evidence="1">
    <location>
        <begin position="26"/>
        <end position="153"/>
    </location>
</feature>
<dbReference type="Proteomes" id="UP000502117">
    <property type="component" value="Chromosome"/>
</dbReference>
<evidence type="ECO:0008006" key="4">
    <source>
        <dbReference type="Google" id="ProtNLM"/>
    </source>
</evidence>
<sequence length="153" mass="17171">MHSVTLSKLFCAVFSLFALLGCDQAKVPNVTQSVSDPSLCDFSVSACVKKLGEQQISLMLNPSFAPSEKPIHWQLGFNRPVSNLKLRVEGRDMFMGVIPMTPSATEGETFEGQLIFGSCSSGYMVWRVYVSWQQGTEQYSTWFDFLADRHKQE</sequence>
<evidence type="ECO:0000313" key="2">
    <source>
        <dbReference type="EMBL" id="QIJ04673.1"/>
    </source>
</evidence>